<sequence>MEFKKLKTTKVLKSKLKIRDIAEYTDYLEEVHTLFGNDLPWFRGQSNISYKLIPSITRSTSWKYSPDDEYELISDFIHKGRLLLPQIARITNHWEWMQLGQHYGLPTRLLDWTESALVALFFAIESEAESPCVWCLNPHMLNELSTNHRLIFFTDSLTREPLDEENILKYEMASKNLPDYPLAFLPNRFDRRMFNQKACFTAHGRKKCGFEELQKSSESPFLIRLDIEPNNIEYIRFQMRTLGISTVDIYPDLDGLSKDIKVFKNMMSQ</sequence>
<dbReference type="EMBL" id="BSNM01000027">
    <property type="protein sequence ID" value="GLQ33545.1"/>
    <property type="molecule type" value="Genomic_DNA"/>
</dbReference>
<name>A0AA37SFL7_9GAMM</name>
<proteinExistence type="predicted"/>
<gene>
    <name evidence="2" type="ORF">GCM10007876_40250</name>
</gene>
<organism evidence="2 3">
    <name type="scientific">Litoribrevibacter albus</name>
    <dbReference type="NCBI Taxonomy" id="1473156"/>
    <lineage>
        <taxon>Bacteria</taxon>
        <taxon>Pseudomonadati</taxon>
        <taxon>Pseudomonadota</taxon>
        <taxon>Gammaproteobacteria</taxon>
        <taxon>Oceanospirillales</taxon>
        <taxon>Oceanospirillaceae</taxon>
        <taxon>Litoribrevibacter</taxon>
    </lineage>
</organism>
<reference evidence="2" key="2">
    <citation type="submission" date="2023-01" db="EMBL/GenBank/DDBJ databases">
        <title>Draft genome sequence of Litoribrevibacter albus strain NBRC 110071.</title>
        <authorList>
            <person name="Sun Q."/>
            <person name="Mori K."/>
        </authorList>
    </citation>
    <scope>NUCLEOTIDE SEQUENCE</scope>
    <source>
        <strain evidence="2">NBRC 110071</strain>
    </source>
</reference>
<evidence type="ECO:0000259" key="1">
    <source>
        <dbReference type="SMART" id="SM00901"/>
    </source>
</evidence>
<protein>
    <recommendedName>
        <fullName evidence="1">FRG domain-containing protein</fullName>
    </recommendedName>
</protein>
<accession>A0AA37SFL7</accession>
<dbReference type="Proteomes" id="UP001161389">
    <property type="component" value="Unassembled WGS sequence"/>
</dbReference>
<comment type="caution">
    <text evidence="2">The sequence shown here is derived from an EMBL/GenBank/DDBJ whole genome shotgun (WGS) entry which is preliminary data.</text>
</comment>
<dbReference type="RefSeq" id="WP_284384009.1">
    <property type="nucleotide sequence ID" value="NZ_BSNM01000027.1"/>
</dbReference>
<keyword evidence="3" id="KW-1185">Reference proteome</keyword>
<dbReference type="Pfam" id="PF08867">
    <property type="entry name" value="FRG"/>
    <property type="match status" value="1"/>
</dbReference>
<evidence type="ECO:0000313" key="3">
    <source>
        <dbReference type="Proteomes" id="UP001161389"/>
    </source>
</evidence>
<dbReference type="SMART" id="SM00901">
    <property type="entry name" value="FRG"/>
    <property type="match status" value="1"/>
</dbReference>
<dbReference type="AlphaFoldDB" id="A0AA37SFL7"/>
<evidence type="ECO:0000313" key="2">
    <source>
        <dbReference type="EMBL" id="GLQ33545.1"/>
    </source>
</evidence>
<feature type="domain" description="FRG" evidence="1">
    <location>
        <begin position="36"/>
        <end position="134"/>
    </location>
</feature>
<dbReference type="InterPro" id="IPR014966">
    <property type="entry name" value="FRG-dom"/>
</dbReference>
<reference evidence="2" key="1">
    <citation type="journal article" date="2014" name="Int. J. Syst. Evol. Microbiol.">
        <title>Complete genome sequence of Corynebacterium casei LMG S-19264T (=DSM 44701T), isolated from a smear-ripened cheese.</title>
        <authorList>
            <consortium name="US DOE Joint Genome Institute (JGI-PGF)"/>
            <person name="Walter F."/>
            <person name="Albersmeier A."/>
            <person name="Kalinowski J."/>
            <person name="Ruckert C."/>
        </authorList>
    </citation>
    <scope>NUCLEOTIDE SEQUENCE</scope>
    <source>
        <strain evidence="2">NBRC 110071</strain>
    </source>
</reference>